<dbReference type="AlphaFoldDB" id="A0A9P5TBA9"/>
<evidence type="ECO:0000313" key="2">
    <source>
        <dbReference type="Proteomes" id="UP000759537"/>
    </source>
</evidence>
<dbReference type="OrthoDB" id="3197626at2759"/>
<protein>
    <submittedName>
        <fullName evidence="1">Uncharacterized protein</fullName>
    </submittedName>
</protein>
<reference evidence="1" key="1">
    <citation type="submission" date="2019-10" db="EMBL/GenBank/DDBJ databases">
        <authorList>
            <consortium name="DOE Joint Genome Institute"/>
            <person name="Kuo A."/>
            <person name="Miyauchi S."/>
            <person name="Kiss E."/>
            <person name="Drula E."/>
            <person name="Kohler A."/>
            <person name="Sanchez-Garcia M."/>
            <person name="Andreopoulos B."/>
            <person name="Barry K.W."/>
            <person name="Bonito G."/>
            <person name="Buee M."/>
            <person name="Carver A."/>
            <person name="Chen C."/>
            <person name="Cichocki N."/>
            <person name="Clum A."/>
            <person name="Culley D."/>
            <person name="Crous P.W."/>
            <person name="Fauchery L."/>
            <person name="Girlanda M."/>
            <person name="Hayes R."/>
            <person name="Keri Z."/>
            <person name="LaButti K."/>
            <person name="Lipzen A."/>
            <person name="Lombard V."/>
            <person name="Magnuson J."/>
            <person name="Maillard F."/>
            <person name="Morin E."/>
            <person name="Murat C."/>
            <person name="Nolan M."/>
            <person name="Ohm R."/>
            <person name="Pangilinan J."/>
            <person name="Pereira M."/>
            <person name="Perotto S."/>
            <person name="Peter M."/>
            <person name="Riley R."/>
            <person name="Sitrit Y."/>
            <person name="Stielow B."/>
            <person name="Szollosi G."/>
            <person name="Zifcakova L."/>
            <person name="Stursova M."/>
            <person name="Spatafora J.W."/>
            <person name="Tedersoo L."/>
            <person name="Vaario L.-M."/>
            <person name="Yamada A."/>
            <person name="Yan M."/>
            <person name="Wang P."/>
            <person name="Xu J."/>
            <person name="Bruns T."/>
            <person name="Baldrian P."/>
            <person name="Vilgalys R."/>
            <person name="Henrissat B."/>
            <person name="Grigoriev I.V."/>
            <person name="Hibbett D."/>
            <person name="Nagy L.G."/>
            <person name="Martin F.M."/>
        </authorList>
    </citation>
    <scope>NUCLEOTIDE SEQUENCE</scope>
    <source>
        <strain evidence="1">Prilba</strain>
    </source>
</reference>
<dbReference type="Proteomes" id="UP000759537">
    <property type="component" value="Unassembled WGS sequence"/>
</dbReference>
<name>A0A9P5TBA9_9AGAM</name>
<proteinExistence type="predicted"/>
<feature type="non-terminal residue" evidence="1">
    <location>
        <position position="1"/>
    </location>
</feature>
<organism evidence="1 2">
    <name type="scientific">Russula ochroleuca</name>
    <dbReference type="NCBI Taxonomy" id="152965"/>
    <lineage>
        <taxon>Eukaryota</taxon>
        <taxon>Fungi</taxon>
        <taxon>Dikarya</taxon>
        <taxon>Basidiomycota</taxon>
        <taxon>Agaricomycotina</taxon>
        <taxon>Agaricomycetes</taxon>
        <taxon>Russulales</taxon>
        <taxon>Russulaceae</taxon>
        <taxon>Russula</taxon>
    </lineage>
</organism>
<keyword evidence="2" id="KW-1185">Reference proteome</keyword>
<dbReference type="EMBL" id="WHVB01000005">
    <property type="protein sequence ID" value="KAF8482635.1"/>
    <property type="molecule type" value="Genomic_DNA"/>
</dbReference>
<sequence>MLALRDSPGTVNEYVALVTFWLTVTQTISPSGSWEFVSTLPYEWKVIRGSLYRWAIWVYSTARLATLMTVILNMISFFGASPINCQAWVTSTWVSIPLTPLTPYYDRAFCPGVLI</sequence>
<comment type="caution">
    <text evidence="1">The sequence shown here is derived from an EMBL/GenBank/DDBJ whole genome shotgun (WGS) entry which is preliminary data.</text>
</comment>
<accession>A0A9P5TBA9</accession>
<reference evidence="1" key="2">
    <citation type="journal article" date="2020" name="Nat. Commun.">
        <title>Large-scale genome sequencing of mycorrhizal fungi provides insights into the early evolution of symbiotic traits.</title>
        <authorList>
            <person name="Miyauchi S."/>
            <person name="Kiss E."/>
            <person name="Kuo A."/>
            <person name="Drula E."/>
            <person name="Kohler A."/>
            <person name="Sanchez-Garcia M."/>
            <person name="Morin E."/>
            <person name="Andreopoulos B."/>
            <person name="Barry K.W."/>
            <person name="Bonito G."/>
            <person name="Buee M."/>
            <person name="Carver A."/>
            <person name="Chen C."/>
            <person name="Cichocki N."/>
            <person name="Clum A."/>
            <person name="Culley D."/>
            <person name="Crous P.W."/>
            <person name="Fauchery L."/>
            <person name="Girlanda M."/>
            <person name="Hayes R.D."/>
            <person name="Keri Z."/>
            <person name="LaButti K."/>
            <person name="Lipzen A."/>
            <person name="Lombard V."/>
            <person name="Magnuson J."/>
            <person name="Maillard F."/>
            <person name="Murat C."/>
            <person name="Nolan M."/>
            <person name="Ohm R.A."/>
            <person name="Pangilinan J."/>
            <person name="Pereira M.F."/>
            <person name="Perotto S."/>
            <person name="Peter M."/>
            <person name="Pfister S."/>
            <person name="Riley R."/>
            <person name="Sitrit Y."/>
            <person name="Stielow J.B."/>
            <person name="Szollosi G."/>
            <person name="Zifcakova L."/>
            <person name="Stursova M."/>
            <person name="Spatafora J.W."/>
            <person name="Tedersoo L."/>
            <person name="Vaario L.M."/>
            <person name="Yamada A."/>
            <person name="Yan M."/>
            <person name="Wang P."/>
            <person name="Xu J."/>
            <person name="Bruns T."/>
            <person name="Baldrian P."/>
            <person name="Vilgalys R."/>
            <person name="Dunand C."/>
            <person name="Henrissat B."/>
            <person name="Grigoriev I.V."/>
            <person name="Hibbett D."/>
            <person name="Nagy L.G."/>
            <person name="Martin F.M."/>
        </authorList>
    </citation>
    <scope>NUCLEOTIDE SEQUENCE</scope>
    <source>
        <strain evidence="1">Prilba</strain>
    </source>
</reference>
<evidence type="ECO:0000313" key="1">
    <source>
        <dbReference type="EMBL" id="KAF8482635.1"/>
    </source>
</evidence>
<gene>
    <name evidence="1" type="ORF">DFH94DRAFT_852090</name>
</gene>